<proteinExistence type="predicted"/>
<dbReference type="KEGG" id="ccyn:CGC48_05120"/>
<accession>A0A250E8M2</accession>
<organism evidence="1 2">
    <name type="scientific">Capnocytophaga cynodegmi</name>
    <dbReference type="NCBI Taxonomy" id="28189"/>
    <lineage>
        <taxon>Bacteria</taxon>
        <taxon>Pseudomonadati</taxon>
        <taxon>Bacteroidota</taxon>
        <taxon>Flavobacteriia</taxon>
        <taxon>Flavobacteriales</taxon>
        <taxon>Flavobacteriaceae</taxon>
        <taxon>Capnocytophaga</taxon>
    </lineage>
</organism>
<sequence>MSLSFIKKLKKQKSYSPKNKTNLAKANCIRLFLQNTPIFQQGQKVFHPYIFRYKCFFLPLQSNNLHCYFNKSNIHFFIKITLIGKKITSIEVNINLVGNKIIPVEDKINLVGRNINSVEKKMNPVGDKMKSIEKKMN</sequence>
<dbReference type="AlphaFoldDB" id="A0A250E8M2"/>
<gene>
    <name evidence="1" type="ORF">CGC48_05120</name>
</gene>
<name>A0A250E8M2_9FLAO</name>
<dbReference type="Proteomes" id="UP000242855">
    <property type="component" value="Chromosome"/>
</dbReference>
<protein>
    <submittedName>
        <fullName evidence="1">Uncharacterized protein</fullName>
    </submittedName>
</protein>
<evidence type="ECO:0000313" key="2">
    <source>
        <dbReference type="Proteomes" id="UP000242855"/>
    </source>
</evidence>
<reference evidence="1 2" key="1">
    <citation type="journal article" date="2017" name="Genome Announc.">
        <title>Twelve Complete Reference Genomes of Clinical Isolates in the Capnocytophaga Genus.</title>
        <authorList>
            <person name="Villarma A."/>
            <person name="Gulvik C.A."/>
            <person name="Rowe L.A."/>
            <person name="Sheth M."/>
            <person name="Juieng P."/>
            <person name="Nicholson A.C."/>
            <person name="Loparev V.N."/>
            <person name="McQuiston J.R."/>
        </authorList>
    </citation>
    <scope>NUCLEOTIDE SEQUENCE [LARGE SCALE GENOMIC DNA]</scope>
    <source>
        <strain evidence="1 2">G7591</strain>
    </source>
</reference>
<evidence type="ECO:0000313" key="1">
    <source>
        <dbReference type="EMBL" id="ATA68067.1"/>
    </source>
</evidence>
<dbReference type="EMBL" id="CP022378">
    <property type="protein sequence ID" value="ATA68067.1"/>
    <property type="molecule type" value="Genomic_DNA"/>
</dbReference>